<protein>
    <recommendedName>
        <fullName evidence="3">YmaF family protein</fullName>
    </recommendedName>
</protein>
<keyword evidence="2" id="KW-1185">Reference proteome</keyword>
<sequence length="118" mass="13468">MCYNRNENRRHEHDCLMHVHDVEGPVQIGGRRNCLHFHCFDTTTSRGIPCGNCNHYHEVEFITDIVDCHCHKFCGRTGPAIQTGNGEHIHLIESVTCYCNGHKHCIKIATGTEEPIRC</sequence>
<dbReference type="Pfam" id="PF12788">
    <property type="entry name" value="YmaF"/>
    <property type="match status" value="1"/>
</dbReference>
<proteinExistence type="predicted"/>
<organism evidence="1 2">
    <name type="scientific">Sedimentibacter acidaminivorans</name>
    <dbReference type="NCBI Taxonomy" id="913099"/>
    <lineage>
        <taxon>Bacteria</taxon>
        <taxon>Bacillati</taxon>
        <taxon>Bacillota</taxon>
        <taxon>Tissierellia</taxon>
        <taxon>Sedimentibacter</taxon>
    </lineage>
</organism>
<dbReference type="RefSeq" id="WP_209509993.1">
    <property type="nucleotide sequence ID" value="NZ_JAGGKS010000001.1"/>
</dbReference>
<gene>
    <name evidence="1" type="ORF">J2Z76_000061</name>
</gene>
<evidence type="ECO:0000313" key="2">
    <source>
        <dbReference type="Proteomes" id="UP001519342"/>
    </source>
</evidence>
<dbReference type="Proteomes" id="UP001519342">
    <property type="component" value="Unassembled WGS sequence"/>
</dbReference>
<accession>A0ABS4G947</accession>
<reference evidence="1 2" key="1">
    <citation type="submission" date="2021-03" db="EMBL/GenBank/DDBJ databases">
        <title>Genomic Encyclopedia of Type Strains, Phase IV (KMG-IV): sequencing the most valuable type-strain genomes for metagenomic binning, comparative biology and taxonomic classification.</title>
        <authorList>
            <person name="Goeker M."/>
        </authorList>
    </citation>
    <scope>NUCLEOTIDE SEQUENCE [LARGE SCALE GENOMIC DNA]</scope>
    <source>
        <strain evidence="1 2">DSM 24004</strain>
    </source>
</reference>
<name>A0ABS4G947_9FIRM</name>
<evidence type="ECO:0000313" key="1">
    <source>
        <dbReference type="EMBL" id="MBP1924208.1"/>
    </source>
</evidence>
<comment type="caution">
    <text evidence="1">The sequence shown here is derived from an EMBL/GenBank/DDBJ whole genome shotgun (WGS) entry which is preliminary data.</text>
</comment>
<dbReference type="EMBL" id="JAGGKS010000001">
    <property type="protein sequence ID" value="MBP1924208.1"/>
    <property type="molecule type" value="Genomic_DNA"/>
</dbReference>
<dbReference type="InterPro" id="IPR024307">
    <property type="entry name" value="YmaF"/>
</dbReference>
<evidence type="ECO:0008006" key="3">
    <source>
        <dbReference type="Google" id="ProtNLM"/>
    </source>
</evidence>